<dbReference type="RefSeq" id="YP_009624114.1">
    <property type="nucleotide sequence ID" value="NC_042116.1"/>
</dbReference>
<keyword evidence="3" id="KW-1185">Reference proteome</keyword>
<accession>A0A2C9CY59</accession>
<reference evidence="2 4" key="3">
    <citation type="submission" date="2019-06" db="EMBL/GenBank/DDBJ databases">
        <authorList>
            <person name="Bower L."/>
            <person name="Leinonen R."/>
        </authorList>
    </citation>
    <scope>NUCLEOTIDE SEQUENCE [LARGE SCALE GENOMIC DNA]</scope>
</reference>
<reference evidence="3" key="2">
    <citation type="submission" date="2017-10" db="EMBL/GenBank/DDBJ databases">
        <authorList>
            <person name="Skurnik M."/>
        </authorList>
    </citation>
    <scope>NUCLEOTIDE SEQUENCE [LARGE SCALE GENOMIC DNA]</scope>
</reference>
<protein>
    <submittedName>
        <fullName evidence="1">Uncharacterized protein</fullName>
    </submittedName>
</protein>
<name>A0A2C9CY59_9CAUD</name>
<reference evidence="1" key="1">
    <citation type="submission" date="2017-10" db="EMBL/GenBank/DDBJ databases">
        <authorList>
            <person name="Banno H."/>
            <person name="Chua N.-H."/>
        </authorList>
    </citation>
    <scope>NUCLEOTIDE SEQUENCE [LARGE SCALE GENOMIC DNA]</scope>
</reference>
<evidence type="ECO:0000313" key="4">
    <source>
        <dbReference type="Proteomes" id="UP000317227"/>
    </source>
</evidence>
<dbReference type="KEGG" id="vg:40100922"/>
<dbReference type="Proteomes" id="UP000317227">
    <property type="component" value="Segment"/>
</dbReference>
<evidence type="ECO:0000313" key="3">
    <source>
        <dbReference type="Proteomes" id="UP000240931"/>
    </source>
</evidence>
<gene>
    <name evidence="1" type="primary">g504</name>
</gene>
<evidence type="ECO:0000313" key="2">
    <source>
        <dbReference type="EMBL" id="VUE36550.1"/>
    </source>
</evidence>
<organism evidence="1 3">
    <name type="scientific">Yersinia phage fHe-Yen9-04</name>
    <dbReference type="NCBI Taxonomy" id="2052742"/>
    <lineage>
        <taxon>Viruses</taxon>
        <taxon>Duplodnaviria</taxon>
        <taxon>Heunggongvirae</taxon>
        <taxon>Uroviricota</taxon>
        <taxon>Caudoviricetes</taxon>
        <taxon>Eneladusvirus</taxon>
        <taxon>Eneladusvirus Yen904</taxon>
    </lineage>
</organism>
<dbReference type="EMBL" id="LT960551">
    <property type="protein sequence ID" value="SOK58781.1"/>
    <property type="molecule type" value="Genomic_DNA"/>
</dbReference>
<sequence>MGDIYLKLRPEELTVDVLKNLDLSSLNSDDRSLLCSIDGARMKLTTLDIPVRLQNKLNDISNLTYDECVAIINNSTRVSTDIQQKYNNYSINLLSKHFKKFDLSNIERQENINLEFVNSHCNDMDISAFVRIRMKRGDVMDFYENKSVRNKLLRIGGIKWSETKDEMRNSILNFAPNTLDKINPVLDEIFNLTLNKTVFANYYEDGKGSHGVDAIVNFYINNFDPDVTYTWSEFVKTSIDKNRDALIDVFWSDYIQDKIINCLK</sequence>
<evidence type="ECO:0000313" key="1">
    <source>
        <dbReference type="EMBL" id="SOK58781.1"/>
    </source>
</evidence>
<dbReference type="OrthoDB" id="33231at10239"/>
<dbReference type="EMBL" id="LR596615">
    <property type="protein sequence ID" value="VUE36550.1"/>
    <property type="molecule type" value="Genomic_DNA"/>
</dbReference>
<dbReference type="Proteomes" id="UP000240931">
    <property type="component" value="Segment"/>
</dbReference>
<proteinExistence type="predicted"/>
<dbReference type="GeneID" id="40100922"/>